<keyword evidence="10" id="KW-0915">Sodium</keyword>
<feature type="transmembrane region" description="Helical" evidence="10">
    <location>
        <begin position="202"/>
        <end position="227"/>
    </location>
</feature>
<feature type="transmembrane region" description="Helical" evidence="10">
    <location>
        <begin position="169"/>
        <end position="190"/>
    </location>
</feature>
<comment type="function">
    <text evidence="9 10">Fluoride-specific ion channel. Important for reducing fluoride concentration in the cell, thus reducing its toxicity.</text>
</comment>
<comment type="subcellular location">
    <subcellularLocation>
        <location evidence="1 10">Cell membrane</location>
        <topology evidence="1 10">Multi-pass membrane protein</topology>
    </subcellularLocation>
</comment>
<keyword evidence="6 10" id="KW-0407">Ion channel</keyword>
<accession>A0A938X089</accession>
<dbReference type="GO" id="GO:0140114">
    <property type="term" value="P:cellular detoxification of fluoride"/>
    <property type="evidence" value="ECO:0007669"/>
    <property type="project" value="UniProtKB-UniRule"/>
</dbReference>
<organism evidence="12 13">
    <name type="scientific">Bifidobacterium pullorum subsp. saeculare</name>
    <dbReference type="NCBI Taxonomy" id="78257"/>
    <lineage>
        <taxon>Bacteria</taxon>
        <taxon>Bacillati</taxon>
        <taxon>Actinomycetota</taxon>
        <taxon>Actinomycetes</taxon>
        <taxon>Bifidobacteriales</taxon>
        <taxon>Bifidobacteriaceae</taxon>
        <taxon>Bifidobacterium</taxon>
    </lineage>
</organism>
<keyword evidence="5 10" id="KW-0472">Membrane</keyword>
<keyword evidence="10" id="KW-0813">Transport</keyword>
<feature type="compositionally biased region" description="Low complexity" evidence="11">
    <location>
        <begin position="20"/>
        <end position="43"/>
    </location>
</feature>
<dbReference type="HAMAP" id="MF_00454">
    <property type="entry name" value="FluC"/>
    <property type="match status" value="1"/>
</dbReference>
<feature type="region of interest" description="Disordered" evidence="11">
    <location>
        <begin position="269"/>
        <end position="307"/>
    </location>
</feature>
<keyword evidence="3 10" id="KW-0812">Transmembrane</keyword>
<dbReference type="PANTHER" id="PTHR28259">
    <property type="entry name" value="FLUORIDE EXPORT PROTEIN 1-RELATED"/>
    <property type="match status" value="1"/>
</dbReference>
<dbReference type="Proteomes" id="UP000718821">
    <property type="component" value="Unassembled WGS sequence"/>
</dbReference>
<evidence type="ECO:0000256" key="4">
    <source>
        <dbReference type="ARBA" id="ARBA00022989"/>
    </source>
</evidence>
<comment type="activity regulation">
    <text evidence="10">Na(+) is not transported, but it plays an essential structural role and its presence is essential for fluoride channel function.</text>
</comment>
<keyword evidence="4 10" id="KW-1133">Transmembrane helix</keyword>
<keyword evidence="10" id="KW-0406">Ion transport</keyword>
<feature type="region of interest" description="Disordered" evidence="11">
    <location>
        <begin position="1"/>
        <end position="43"/>
    </location>
</feature>
<dbReference type="Pfam" id="PF02537">
    <property type="entry name" value="CRCB"/>
    <property type="match status" value="1"/>
</dbReference>
<evidence type="ECO:0000256" key="3">
    <source>
        <dbReference type="ARBA" id="ARBA00022692"/>
    </source>
</evidence>
<evidence type="ECO:0000256" key="10">
    <source>
        <dbReference type="HAMAP-Rule" id="MF_00454"/>
    </source>
</evidence>
<dbReference type="AlphaFoldDB" id="A0A938X089"/>
<dbReference type="PANTHER" id="PTHR28259:SF1">
    <property type="entry name" value="FLUORIDE EXPORT PROTEIN 1-RELATED"/>
    <property type="match status" value="1"/>
</dbReference>
<keyword evidence="2 10" id="KW-1003">Cell membrane</keyword>
<proteinExistence type="inferred from homology"/>
<feature type="transmembrane region" description="Helical" evidence="10">
    <location>
        <begin position="97"/>
        <end position="117"/>
    </location>
</feature>
<feature type="binding site" evidence="10">
    <location>
        <position position="183"/>
    </location>
    <ligand>
        <name>Na(+)</name>
        <dbReference type="ChEBI" id="CHEBI:29101"/>
        <note>structural</note>
    </ligand>
</feature>
<keyword evidence="10" id="KW-0479">Metal-binding</keyword>
<evidence type="ECO:0000313" key="12">
    <source>
        <dbReference type="EMBL" id="MBM6700298.1"/>
    </source>
</evidence>
<reference evidence="12" key="2">
    <citation type="journal article" date="2021" name="Sci. Rep.">
        <title>The distribution of antibiotic resistance genes in chicken gut microbiota commensals.</title>
        <authorList>
            <person name="Juricova H."/>
            <person name="Matiasovicova J."/>
            <person name="Kubasova T."/>
            <person name="Cejkova D."/>
            <person name="Rychlik I."/>
        </authorList>
    </citation>
    <scope>NUCLEOTIDE SEQUENCE</scope>
    <source>
        <strain evidence="12">An836</strain>
    </source>
</reference>
<dbReference type="GO" id="GO:0062054">
    <property type="term" value="F:fluoride channel activity"/>
    <property type="evidence" value="ECO:0007669"/>
    <property type="project" value="UniProtKB-UniRule"/>
</dbReference>
<gene>
    <name evidence="10" type="primary">fluC</name>
    <name evidence="10" type="synonym">crcB</name>
    <name evidence="12" type="ORF">H7U32_08345</name>
</gene>
<evidence type="ECO:0000256" key="1">
    <source>
        <dbReference type="ARBA" id="ARBA00004651"/>
    </source>
</evidence>
<feature type="compositionally biased region" description="Low complexity" evidence="11">
    <location>
        <begin position="284"/>
        <end position="301"/>
    </location>
</feature>
<protein>
    <recommendedName>
        <fullName evidence="10">Fluoride-specific ion channel FluC</fullName>
    </recommendedName>
</protein>
<evidence type="ECO:0000256" key="9">
    <source>
        <dbReference type="ARBA" id="ARBA00049940"/>
    </source>
</evidence>
<comment type="similarity">
    <text evidence="7 10">Belongs to the fluoride channel Fluc/FEX (TC 1.A.43) family.</text>
</comment>
<comment type="catalytic activity">
    <reaction evidence="8">
        <text>fluoride(in) = fluoride(out)</text>
        <dbReference type="Rhea" id="RHEA:76159"/>
        <dbReference type="ChEBI" id="CHEBI:17051"/>
    </reaction>
    <physiologicalReaction direction="left-to-right" evidence="8">
        <dbReference type="Rhea" id="RHEA:76160"/>
    </physiologicalReaction>
</comment>
<evidence type="ECO:0000256" key="5">
    <source>
        <dbReference type="ARBA" id="ARBA00023136"/>
    </source>
</evidence>
<sequence length="345" mass="34427">MIVSPLAEGGGDDGADRTDGTGVTTRPGPATPAGPQAAQPAAVEPAAMTQEMSAAVAQSYADTVPRPTGAAAAAHPPEIPLAPAKRVQARFNPLADWALYLVVFIGGCLGTALRYALTLLLPAPAAPTGFLSAFHTATFLANMCACFLFAGLTAYLSQASWIRRRARQLTSRGVGMGLCGGFSTLSAMVIEELTAIQDGQIGGFIGYALISFIGGLAVAALGVKLALMLGARREARVVAEAVGGAHAAHGAGADGTPRSGFIHVPVGSVPEGDYGQPLPPTDQAGQTGPAGPAGPAAALPAIEPEPVTDEIPLVADPVTGVVRETEPGATGGSGAAGAGRQEARA</sequence>
<evidence type="ECO:0000313" key="13">
    <source>
        <dbReference type="Proteomes" id="UP000718821"/>
    </source>
</evidence>
<evidence type="ECO:0000256" key="2">
    <source>
        <dbReference type="ARBA" id="ARBA00022475"/>
    </source>
</evidence>
<dbReference type="InterPro" id="IPR003691">
    <property type="entry name" value="FluC"/>
</dbReference>
<reference evidence="12" key="1">
    <citation type="submission" date="2020-08" db="EMBL/GenBank/DDBJ databases">
        <authorList>
            <person name="Cejkova D."/>
            <person name="Kubasova T."/>
            <person name="Jahodarova E."/>
            <person name="Rychlik I."/>
        </authorList>
    </citation>
    <scope>NUCLEOTIDE SEQUENCE</scope>
    <source>
        <strain evidence="12">An836</strain>
    </source>
</reference>
<evidence type="ECO:0000256" key="8">
    <source>
        <dbReference type="ARBA" id="ARBA00035585"/>
    </source>
</evidence>
<feature type="binding site" evidence="10">
    <location>
        <position position="180"/>
    </location>
    <ligand>
        <name>Na(+)</name>
        <dbReference type="ChEBI" id="CHEBI:29101"/>
        <note>structural</note>
    </ligand>
</feature>
<feature type="region of interest" description="Disordered" evidence="11">
    <location>
        <begin position="321"/>
        <end position="345"/>
    </location>
</feature>
<name>A0A938X089_9BIFI</name>
<evidence type="ECO:0000256" key="11">
    <source>
        <dbReference type="SAM" id="MobiDB-lite"/>
    </source>
</evidence>
<evidence type="ECO:0000256" key="6">
    <source>
        <dbReference type="ARBA" id="ARBA00023303"/>
    </source>
</evidence>
<dbReference type="GO" id="GO:0005886">
    <property type="term" value="C:plasma membrane"/>
    <property type="evidence" value="ECO:0007669"/>
    <property type="project" value="UniProtKB-SubCell"/>
</dbReference>
<dbReference type="EMBL" id="JACLYU010000022">
    <property type="protein sequence ID" value="MBM6700298.1"/>
    <property type="molecule type" value="Genomic_DNA"/>
</dbReference>
<dbReference type="GO" id="GO:0046872">
    <property type="term" value="F:metal ion binding"/>
    <property type="evidence" value="ECO:0007669"/>
    <property type="project" value="UniProtKB-KW"/>
</dbReference>
<keyword evidence="13" id="KW-1185">Reference proteome</keyword>
<evidence type="ECO:0000256" key="7">
    <source>
        <dbReference type="ARBA" id="ARBA00035120"/>
    </source>
</evidence>
<comment type="caution">
    <text evidence="12">The sequence shown here is derived from an EMBL/GenBank/DDBJ whole genome shotgun (WGS) entry which is preliminary data.</text>
</comment>
<feature type="transmembrane region" description="Helical" evidence="10">
    <location>
        <begin position="137"/>
        <end position="157"/>
    </location>
</feature>